<dbReference type="Proteomes" id="UP001187531">
    <property type="component" value="Unassembled WGS sequence"/>
</dbReference>
<dbReference type="PANTHER" id="PTHR15052:SF2">
    <property type="entry name" value="GENERAL TRANSCRIPTION FACTOR 3C POLYPEPTIDE 2"/>
    <property type="match status" value="1"/>
</dbReference>
<evidence type="ECO:0000259" key="5">
    <source>
        <dbReference type="PROSITE" id="PS00028"/>
    </source>
</evidence>
<organism evidence="6 7">
    <name type="scientific">Artemia franciscana</name>
    <name type="common">Brine shrimp</name>
    <name type="synonym">Artemia sanfranciscana</name>
    <dbReference type="NCBI Taxonomy" id="6661"/>
    <lineage>
        <taxon>Eukaryota</taxon>
        <taxon>Metazoa</taxon>
        <taxon>Ecdysozoa</taxon>
        <taxon>Arthropoda</taxon>
        <taxon>Crustacea</taxon>
        <taxon>Branchiopoda</taxon>
        <taxon>Anostraca</taxon>
        <taxon>Artemiidae</taxon>
        <taxon>Artemia</taxon>
    </lineage>
</organism>
<sequence>MDQVRAQLLLELKKSQEKKSSILCRHDYFQQLVPSGSISSVPTSAEDQAGLEVKCSEKASPYNLEQDGRKSSSIFSTKSSSKNSDLNIEDMFPVPEKELKKDEVQPSNWKCTPGKSLNKKKHTEQQTIQLNMEAQHFIDLFDQQLAADFATELGIIPKDNQIMGNFHTPKIKSTHKGISIKPENKLLKPDVALKGDKPKEPNQKPKLAGDNEKKRNITLVDMFGNTGTEIKKKKDELVKNREEKKYVLAQKQKAVQKTKDTSNLNTTHKKTPSAVAIKNQTRILMKSSSKTGESAMKQVDNNSGKLGVDRRVSKSEVPRPTPSLEAQKRKSIPDSNLIRTEGDLPPVLLPETVMEEKEESTASGKSRTNAPSSLPSKTEDERHVVVSPRLSKNSQSSEMRSSKKRGRPPKQSQQTSSVSKNLSFEKLEGISTVVETCGMPSVSIVNSQTDFVDEQYTDLPSLIPIQAIEPSISKSNRKHGKSPKQVLSHSAATESTSRESLKDSGIAVAPAGCDPNSSVDNPIETLGVKNTSEKRLRVQPHEMEVTPLNRRSLKKQKVENKKLQLDDEEEGENEIASSPHKVSENESDFWSPKRGKSVIKKSKNKEKSKEERKEIKGSAKKARNKEKLKEENLAPVEFPSFIESSSKICCSVCFEILSGYLFLPHAYREHNCRAWITNFKGRIPHAKQLYKMHQLDLYSCRICEKKFYLDEFLKHISVCFEPGDVECDECGLKMNESDFIFHNYHQHDLLAGIKDQEKIEIKSKEWNSLVSMGVPMHCPRCSKDLSTIPGCIYHVKVCGVTKIQCEVCGKYVKEMTTHKKSCEAKNIVDCSSVVGKRKSSQKARLSFKPFDEEMGVFTCKNCEFTCLNTADINKHVAEEHENMEESIDEDVEEVVLIDDEHDDEIDTPMGTPRSRPSTQATKGESESSFGSYELSQIKWISGSSLPLNLLTRAEKIVREFEESNYSKIPLFSNIMPDLQEWKNSEPLDCYKQEPLPVYIAETREQKMIDSFTSDGCTLNCVEPVLSLAWCPNSDYVSVATESFLQLWDMKDYMFKYAVIVTSDVINDTTWCPSGGADTSRIGILAMASGSAVNLLALPSPDMVELNRAFHVSPNRTLAVPCVSSECHSLCWFKGKGHNKIAAGFSDGLVAIWNISLNKTLNLGPRKTVFPILTFYAHSTLVSSVEFCSEFNGNFLATCSLDKTTNVFDLDGVRLNNTPLVTHKMSLNTNIEWPIQWPNLIVSGDHYLNDRRGTHILDIGVGFHLSHILVQNSSVCASAYNPWYDLIAHGTESGEIICSFNMNPSKDERYSRGATVRLSMFSINNGCIVINDKLKGPRFKSEECILYPFHEGIQGLQAVTGIVWSGNAEHRESLAISTNGGIVHFLNIKHALKKMRIVKRE</sequence>
<feature type="compositionally biased region" description="Polar residues" evidence="4">
    <location>
        <begin position="410"/>
        <end position="420"/>
    </location>
</feature>
<feature type="region of interest" description="Disordered" evidence="4">
    <location>
        <begin position="190"/>
        <end position="213"/>
    </location>
</feature>
<feature type="region of interest" description="Disordered" evidence="4">
    <location>
        <begin position="901"/>
        <end position="927"/>
    </location>
</feature>
<feature type="compositionally biased region" description="Polar residues" evidence="4">
    <location>
        <begin position="485"/>
        <end position="495"/>
    </location>
</feature>
<dbReference type="Gene3D" id="2.130.10.10">
    <property type="entry name" value="YVTN repeat-like/Quinoprotein amine dehydrogenase"/>
    <property type="match status" value="1"/>
</dbReference>
<dbReference type="GO" id="GO:0005634">
    <property type="term" value="C:nucleus"/>
    <property type="evidence" value="ECO:0007669"/>
    <property type="project" value="UniProtKB-SubCell"/>
</dbReference>
<dbReference type="PROSITE" id="PS00028">
    <property type="entry name" value="ZINC_FINGER_C2H2_1"/>
    <property type="match status" value="1"/>
</dbReference>
<feature type="compositionally biased region" description="Low complexity" evidence="4">
    <location>
        <begin position="71"/>
        <end position="84"/>
    </location>
</feature>
<evidence type="ECO:0000313" key="6">
    <source>
        <dbReference type="EMBL" id="KAK2706007.1"/>
    </source>
</evidence>
<dbReference type="GO" id="GO:0000127">
    <property type="term" value="C:transcription factor TFIIIC complex"/>
    <property type="evidence" value="ECO:0007669"/>
    <property type="project" value="TreeGrafter"/>
</dbReference>
<feature type="compositionally biased region" description="Basic and acidic residues" evidence="4">
    <location>
        <begin position="307"/>
        <end position="317"/>
    </location>
</feature>
<protein>
    <recommendedName>
        <fullName evidence="5">C2H2-type domain-containing protein</fullName>
    </recommendedName>
</protein>
<accession>A0AA88HIM6</accession>
<feature type="compositionally biased region" description="Basic and acidic residues" evidence="4">
    <location>
        <begin position="556"/>
        <end position="565"/>
    </location>
</feature>
<keyword evidence="3" id="KW-0539">Nucleus</keyword>
<feature type="compositionally biased region" description="Basic and acidic residues" evidence="4">
    <location>
        <begin position="605"/>
        <end position="617"/>
    </location>
</feature>
<evidence type="ECO:0000256" key="4">
    <source>
        <dbReference type="SAM" id="MobiDB-lite"/>
    </source>
</evidence>
<dbReference type="SUPFAM" id="SSF50978">
    <property type="entry name" value="WD40 repeat-like"/>
    <property type="match status" value="1"/>
</dbReference>
<dbReference type="GO" id="GO:0006383">
    <property type="term" value="P:transcription by RNA polymerase III"/>
    <property type="evidence" value="ECO:0007669"/>
    <property type="project" value="TreeGrafter"/>
</dbReference>
<comment type="caution">
    <text evidence="6">The sequence shown here is derived from an EMBL/GenBank/DDBJ whole genome shotgun (WGS) entry which is preliminary data.</text>
</comment>
<feature type="domain" description="C2H2-type" evidence="5">
    <location>
        <begin position="859"/>
        <end position="880"/>
    </location>
</feature>
<gene>
    <name evidence="6" type="ORF">QYM36_016134</name>
</gene>
<feature type="region of interest" description="Disordered" evidence="4">
    <location>
        <begin position="287"/>
        <end position="420"/>
    </location>
</feature>
<feature type="region of interest" description="Disordered" evidence="4">
    <location>
        <begin position="62"/>
        <end position="89"/>
    </location>
</feature>
<evidence type="ECO:0000256" key="2">
    <source>
        <dbReference type="ARBA" id="ARBA00023163"/>
    </source>
</evidence>
<dbReference type="InterPro" id="IPR052416">
    <property type="entry name" value="GTF3C_component"/>
</dbReference>
<feature type="compositionally biased region" description="Polar residues" evidence="4">
    <location>
        <begin position="914"/>
        <end position="927"/>
    </location>
</feature>
<dbReference type="PANTHER" id="PTHR15052">
    <property type="entry name" value="RNA POLYMERASE III TRANSCRIPTION INITIATION FACTOR COMPLEX SUBUNIT"/>
    <property type="match status" value="1"/>
</dbReference>
<dbReference type="InterPro" id="IPR036322">
    <property type="entry name" value="WD40_repeat_dom_sf"/>
</dbReference>
<evidence type="ECO:0000313" key="7">
    <source>
        <dbReference type="Proteomes" id="UP001187531"/>
    </source>
</evidence>
<keyword evidence="2" id="KW-0804">Transcription</keyword>
<keyword evidence="7" id="KW-1185">Reference proteome</keyword>
<feature type="compositionally biased region" description="Polar residues" evidence="4">
    <location>
        <begin position="361"/>
        <end position="376"/>
    </location>
</feature>
<feature type="region of interest" description="Disordered" evidence="4">
    <location>
        <begin position="473"/>
        <end position="626"/>
    </location>
</feature>
<dbReference type="SMART" id="SM00320">
    <property type="entry name" value="WD40"/>
    <property type="match status" value="3"/>
</dbReference>
<proteinExistence type="predicted"/>
<dbReference type="InterPro" id="IPR013087">
    <property type="entry name" value="Znf_C2H2_type"/>
</dbReference>
<feature type="compositionally biased region" description="Basic and acidic residues" evidence="4">
    <location>
        <begin position="531"/>
        <end position="544"/>
    </location>
</feature>
<reference evidence="6" key="1">
    <citation type="submission" date="2023-07" db="EMBL/GenBank/DDBJ databases">
        <title>Chromosome-level genome assembly of Artemia franciscana.</title>
        <authorList>
            <person name="Jo E."/>
        </authorList>
    </citation>
    <scope>NUCLEOTIDE SEQUENCE</scope>
    <source>
        <tissue evidence="6">Whole body</tissue>
    </source>
</reference>
<evidence type="ECO:0000256" key="3">
    <source>
        <dbReference type="ARBA" id="ARBA00023242"/>
    </source>
</evidence>
<feature type="region of interest" description="Disordered" evidence="4">
    <location>
        <begin position="250"/>
        <end position="271"/>
    </location>
</feature>
<dbReference type="InterPro" id="IPR001680">
    <property type="entry name" value="WD40_rpt"/>
</dbReference>
<name>A0AA88HIM6_ARTSF</name>
<comment type="subcellular location">
    <subcellularLocation>
        <location evidence="1">Nucleus</location>
    </subcellularLocation>
</comment>
<evidence type="ECO:0000256" key="1">
    <source>
        <dbReference type="ARBA" id="ARBA00004123"/>
    </source>
</evidence>
<feature type="compositionally biased region" description="Polar residues" evidence="4">
    <location>
        <begin position="390"/>
        <end position="399"/>
    </location>
</feature>
<dbReference type="InterPro" id="IPR015943">
    <property type="entry name" value="WD40/YVTN_repeat-like_dom_sf"/>
</dbReference>
<dbReference type="Pfam" id="PF00400">
    <property type="entry name" value="WD40"/>
    <property type="match status" value="1"/>
</dbReference>
<dbReference type="EMBL" id="JAVRJZ010000020">
    <property type="protein sequence ID" value="KAK2706007.1"/>
    <property type="molecule type" value="Genomic_DNA"/>
</dbReference>
<feature type="compositionally biased region" description="Basic residues" evidence="4">
    <location>
        <begin position="593"/>
        <end position="604"/>
    </location>
</feature>